<evidence type="ECO:0000256" key="1">
    <source>
        <dbReference type="SAM" id="Coils"/>
    </source>
</evidence>
<feature type="compositionally biased region" description="Basic and acidic residues" evidence="2">
    <location>
        <begin position="1"/>
        <end position="13"/>
    </location>
</feature>
<organism evidence="3 4">
    <name type="scientific">Penicillium subrubescens</name>
    <dbReference type="NCBI Taxonomy" id="1316194"/>
    <lineage>
        <taxon>Eukaryota</taxon>
        <taxon>Fungi</taxon>
        <taxon>Dikarya</taxon>
        <taxon>Ascomycota</taxon>
        <taxon>Pezizomycotina</taxon>
        <taxon>Eurotiomycetes</taxon>
        <taxon>Eurotiomycetidae</taxon>
        <taxon>Eurotiales</taxon>
        <taxon>Aspergillaceae</taxon>
        <taxon>Penicillium</taxon>
    </lineage>
</organism>
<keyword evidence="4" id="KW-1185">Reference proteome</keyword>
<name>A0A1Q5TFG4_9EURO</name>
<protein>
    <submittedName>
        <fullName evidence="3">Uncharacterized protein</fullName>
    </submittedName>
</protein>
<feature type="coiled-coil region" evidence="1">
    <location>
        <begin position="41"/>
        <end position="68"/>
    </location>
</feature>
<feature type="region of interest" description="Disordered" evidence="2">
    <location>
        <begin position="1"/>
        <end position="25"/>
    </location>
</feature>
<evidence type="ECO:0000313" key="3">
    <source>
        <dbReference type="EMBL" id="OKO98968.1"/>
    </source>
</evidence>
<comment type="caution">
    <text evidence="3">The sequence shown here is derived from an EMBL/GenBank/DDBJ whole genome shotgun (WGS) entry which is preliminary data.</text>
</comment>
<dbReference type="EMBL" id="MNBE01000665">
    <property type="protein sequence ID" value="OKO98968.1"/>
    <property type="molecule type" value="Genomic_DNA"/>
</dbReference>
<proteinExistence type="predicted"/>
<gene>
    <name evidence="3" type="ORF">PENSUB_8885</name>
</gene>
<sequence length="68" mass="8041">MEVAKHQRLEPDLMPRPNTRSFQDFKPKEIKDSGLFLVAAIERAGAELKWWEEELERLRRTKAAYNAQ</sequence>
<evidence type="ECO:0000313" key="4">
    <source>
        <dbReference type="Proteomes" id="UP000186955"/>
    </source>
</evidence>
<reference evidence="3 4" key="1">
    <citation type="submission" date="2016-10" db="EMBL/GenBank/DDBJ databases">
        <title>Genome sequence of the ascomycete fungus Penicillium subrubescens.</title>
        <authorList>
            <person name="De Vries R.P."/>
            <person name="Peng M."/>
            <person name="Dilokpimol A."/>
            <person name="Hilden K."/>
            <person name="Makela M.R."/>
            <person name="Grigoriev I."/>
            <person name="Riley R."/>
            <person name="Granchi Z."/>
        </authorList>
    </citation>
    <scope>NUCLEOTIDE SEQUENCE [LARGE SCALE GENOMIC DNA]</scope>
    <source>
        <strain evidence="3 4">CBS 132785</strain>
    </source>
</reference>
<evidence type="ECO:0000256" key="2">
    <source>
        <dbReference type="SAM" id="MobiDB-lite"/>
    </source>
</evidence>
<dbReference type="AlphaFoldDB" id="A0A1Q5TFG4"/>
<dbReference type="Proteomes" id="UP000186955">
    <property type="component" value="Unassembled WGS sequence"/>
</dbReference>
<accession>A0A1Q5TFG4</accession>
<keyword evidence="1" id="KW-0175">Coiled coil</keyword>